<dbReference type="NCBIfam" id="NF033547">
    <property type="entry name" value="transpos_IS1595"/>
    <property type="match status" value="1"/>
</dbReference>
<accession>A0A562REZ7</accession>
<dbReference type="Proteomes" id="UP000318431">
    <property type="component" value="Unassembled WGS sequence"/>
</dbReference>
<protein>
    <submittedName>
        <fullName evidence="2">Transposase-like protein</fullName>
    </submittedName>
</protein>
<evidence type="ECO:0000313" key="3">
    <source>
        <dbReference type="Proteomes" id="UP000318431"/>
    </source>
</evidence>
<evidence type="ECO:0000259" key="1">
    <source>
        <dbReference type="SMART" id="SM01126"/>
    </source>
</evidence>
<dbReference type="AlphaFoldDB" id="A0A562REZ7"/>
<dbReference type="SMART" id="SM01126">
    <property type="entry name" value="DDE_Tnp_IS1595"/>
    <property type="match status" value="1"/>
</dbReference>
<feature type="domain" description="ISXO2-like transposase" evidence="1">
    <location>
        <begin position="143"/>
        <end position="297"/>
    </location>
</feature>
<dbReference type="RefSeq" id="WP_145648565.1">
    <property type="nucleotide sequence ID" value="NZ_VLLB01000002.1"/>
</dbReference>
<dbReference type="OrthoDB" id="8964415at2"/>
<dbReference type="Pfam" id="PF12762">
    <property type="entry name" value="DDE_Tnp_IS1595"/>
    <property type="match status" value="1"/>
</dbReference>
<proteinExistence type="predicted"/>
<organism evidence="2 3">
    <name type="scientific">Pseudoduganella lurida</name>
    <dbReference type="NCBI Taxonomy" id="1036180"/>
    <lineage>
        <taxon>Bacteria</taxon>
        <taxon>Pseudomonadati</taxon>
        <taxon>Pseudomonadota</taxon>
        <taxon>Betaproteobacteria</taxon>
        <taxon>Burkholderiales</taxon>
        <taxon>Oxalobacteraceae</taxon>
        <taxon>Telluria group</taxon>
        <taxon>Pseudoduganella</taxon>
    </lineage>
</organism>
<evidence type="ECO:0000313" key="2">
    <source>
        <dbReference type="EMBL" id="TWI67639.1"/>
    </source>
</evidence>
<reference evidence="2 3" key="1">
    <citation type="journal article" date="2015" name="Stand. Genomic Sci.">
        <title>Genomic Encyclopedia of Bacterial and Archaeal Type Strains, Phase III: the genomes of soil and plant-associated and newly described type strains.</title>
        <authorList>
            <person name="Whitman W.B."/>
            <person name="Woyke T."/>
            <person name="Klenk H.P."/>
            <person name="Zhou Y."/>
            <person name="Lilburn T.G."/>
            <person name="Beck B.J."/>
            <person name="De Vos P."/>
            <person name="Vandamme P."/>
            <person name="Eisen J.A."/>
            <person name="Garrity G."/>
            <person name="Hugenholtz P."/>
            <person name="Kyrpides N.C."/>
        </authorList>
    </citation>
    <scope>NUCLEOTIDE SEQUENCE [LARGE SCALE GENOMIC DNA]</scope>
    <source>
        <strain evidence="2 3">CGMCC 1.10822</strain>
    </source>
</reference>
<keyword evidence="3" id="KW-1185">Reference proteome</keyword>
<dbReference type="InterPro" id="IPR024445">
    <property type="entry name" value="Tnp_ISXO2-like"/>
</dbReference>
<dbReference type="EMBL" id="VLLB01000002">
    <property type="protein sequence ID" value="TWI67639.1"/>
    <property type="molecule type" value="Genomic_DNA"/>
</dbReference>
<comment type="caution">
    <text evidence="2">The sequence shown here is derived from an EMBL/GenBank/DDBJ whole genome shotgun (WGS) entry which is preliminary data.</text>
</comment>
<gene>
    <name evidence="2" type="ORF">IP91_01756</name>
</gene>
<name>A0A562REZ7_9BURK</name>
<sequence>MDTASFQETFHALIGGDLIGAQRMTLRTWLDAQTSAVDCIALIEGAGAGRPCPRCQGCRSHRCGQANGLQRFRCLACGRTYNALTGTPLARLRLKGKWLAYLQCLLDACPVRKAAEQVAVARSTSFRWRHRFIAGVRREQPGLLGSVVEADETYLLESQKGSRTLDRPARRRGGKATRRGIGREHDCILVACDRGTTTHEFVTGRGQVTTELLMVHLLPVLVPDVILISDSAKAYQAFAQRAGLTHETINLRAGVRARGAFHLQHVNGWHSRFKTWLRRFNGVASRYLANYTGWRRVLDTAALVTPAAWLRVGVAGRSADQ</sequence>